<dbReference type="SUPFAM" id="SSF48452">
    <property type="entry name" value="TPR-like"/>
    <property type="match status" value="3"/>
</dbReference>
<dbReference type="Gene3D" id="1.25.40.10">
    <property type="entry name" value="Tetratricopeptide repeat domain"/>
    <property type="match status" value="2"/>
</dbReference>
<reference evidence="3" key="2">
    <citation type="submission" date="2023-06" db="EMBL/GenBank/DDBJ databases">
        <authorList>
            <consortium name="Lawrence Berkeley National Laboratory"/>
            <person name="Haridas S."/>
            <person name="Hensen N."/>
            <person name="Bonometti L."/>
            <person name="Westerberg I."/>
            <person name="Brannstrom I.O."/>
            <person name="Guillou S."/>
            <person name="Cros-Aarteil S."/>
            <person name="Calhoun S."/>
            <person name="Kuo A."/>
            <person name="Mondo S."/>
            <person name="Pangilinan J."/>
            <person name="Riley R."/>
            <person name="Labutti K."/>
            <person name="Andreopoulos B."/>
            <person name="Lipzen A."/>
            <person name="Chen C."/>
            <person name="Yanf M."/>
            <person name="Daum C."/>
            <person name="Ng V."/>
            <person name="Clum A."/>
            <person name="Steindorff A."/>
            <person name="Ohm R."/>
            <person name="Martin F."/>
            <person name="Silar P."/>
            <person name="Natvig D."/>
            <person name="Lalanne C."/>
            <person name="Gautier V."/>
            <person name="Ament-Velasquez S.L."/>
            <person name="Kruys A."/>
            <person name="Hutchinson M.I."/>
            <person name="Powell A.J."/>
            <person name="Barry K."/>
            <person name="Miller A.N."/>
            <person name="Grigoriev I.V."/>
            <person name="Debuchy R."/>
            <person name="Gladieux P."/>
            <person name="Thoren M.H."/>
            <person name="Johannesson H."/>
        </authorList>
    </citation>
    <scope>NUCLEOTIDE SEQUENCE</scope>
    <source>
        <strain evidence="3">CBS 958.72</strain>
    </source>
</reference>
<dbReference type="PANTHER" id="PTHR46082:SF6">
    <property type="entry name" value="AAA+ ATPASE DOMAIN-CONTAINING PROTEIN-RELATED"/>
    <property type="match status" value="1"/>
</dbReference>
<evidence type="ECO:0000259" key="2">
    <source>
        <dbReference type="Pfam" id="PF00931"/>
    </source>
</evidence>
<feature type="region of interest" description="Disordered" evidence="1">
    <location>
        <begin position="717"/>
        <end position="779"/>
    </location>
</feature>
<dbReference type="Pfam" id="PF13374">
    <property type="entry name" value="TPR_10"/>
    <property type="match status" value="1"/>
</dbReference>
<dbReference type="InterPro" id="IPR019734">
    <property type="entry name" value="TPR_rpt"/>
</dbReference>
<gene>
    <name evidence="3" type="ORF">B0T24DRAFT_578444</name>
</gene>
<dbReference type="EMBL" id="JAULSN010000005">
    <property type="protein sequence ID" value="KAK3371330.1"/>
    <property type="molecule type" value="Genomic_DNA"/>
</dbReference>
<dbReference type="InterPro" id="IPR011990">
    <property type="entry name" value="TPR-like_helical_dom_sf"/>
</dbReference>
<evidence type="ECO:0000313" key="3">
    <source>
        <dbReference type="EMBL" id="KAK3371330.1"/>
    </source>
</evidence>
<evidence type="ECO:0000313" key="4">
    <source>
        <dbReference type="Proteomes" id="UP001287356"/>
    </source>
</evidence>
<organism evidence="3 4">
    <name type="scientific">Lasiosphaeria ovina</name>
    <dbReference type="NCBI Taxonomy" id="92902"/>
    <lineage>
        <taxon>Eukaryota</taxon>
        <taxon>Fungi</taxon>
        <taxon>Dikarya</taxon>
        <taxon>Ascomycota</taxon>
        <taxon>Pezizomycotina</taxon>
        <taxon>Sordariomycetes</taxon>
        <taxon>Sordariomycetidae</taxon>
        <taxon>Sordariales</taxon>
        <taxon>Lasiosphaeriaceae</taxon>
        <taxon>Lasiosphaeria</taxon>
    </lineage>
</organism>
<comment type="caution">
    <text evidence="3">The sequence shown here is derived from an EMBL/GenBank/DDBJ whole genome shotgun (WGS) entry which is preliminary data.</text>
</comment>
<accession>A0AAE0K8G3</accession>
<dbReference type="PANTHER" id="PTHR46082">
    <property type="entry name" value="ATP/GTP-BINDING PROTEIN-RELATED"/>
    <property type="match status" value="1"/>
</dbReference>
<dbReference type="InterPro" id="IPR027417">
    <property type="entry name" value="P-loop_NTPase"/>
</dbReference>
<dbReference type="GO" id="GO:0043531">
    <property type="term" value="F:ADP binding"/>
    <property type="evidence" value="ECO:0007669"/>
    <property type="project" value="InterPro"/>
</dbReference>
<feature type="compositionally biased region" description="Basic and acidic residues" evidence="1">
    <location>
        <begin position="717"/>
        <end position="732"/>
    </location>
</feature>
<reference evidence="3" key="1">
    <citation type="journal article" date="2023" name="Mol. Phylogenet. Evol.">
        <title>Genome-scale phylogeny and comparative genomics of the fungal order Sordariales.</title>
        <authorList>
            <person name="Hensen N."/>
            <person name="Bonometti L."/>
            <person name="Westerberg I."/>
            <person name="Brannstrom I.O."/>
            <person name="Guillou S."/>
            <person name="Cros-Aarteil S."/>
            <person name="Calhoun S."/>
            <person name="Haridas S."/>
            <person name="Kuo A."/>
            <person name="Mondo S."/>
            <person name="Pangilinan J."/>
            <person name="Riley R."/>
            <person name="LaButti K."/>
            <person name="Andreopoulos B."/>
            <person name="Lipzen A."/>
            <person name="Chen C."/>
            <person name="Yan M."/>
            <person name="Daum C."/>
            <person name="Ng V."/>
            <person name="Clum A."/>
            <person name="Steindorff A."/>
            <person name="Ohm R.A."/>
            <person name="Martin F."/>
            <person name="Silar P."/>
            <person name="Natvig D.O."/>
            <person name="Lalanne C."/>
            <person name="Gautier V."/>
            <person name="Ament-Velasquez S.L."/>
            <person name="Kruys A."/>
            <person name="Hutchinson M.I."/>
            <person name="Powell A.J."/>
            <person name="Barry K."/>
            <person name="Miller A.N."/>
            <person name="Grigoriev I.V."/>
            <person name="Debuchy R."/>
            <person name="Gladieux P."/>
            <person name="Hiltunen Thoren M."/>
            <person name="Johannesson H."/>
        </authorList>
    </citation>
    <scope>NUCLEOTIDE SEQUENCE</scope>
    <source>
        <strain evidence="3">CBS 958.72</strain>
    </source>
</reference>
<sequence>MLMYVMIGPATQPRFYLPMMPNSRFVGRESTLESLKQKLFLDGECQTVALHGLGGMGKTQVALQMAHWVKRNKPGYSVFWVPAMSEASFDRAYAEIATELSVTKASDKEDIKESVRRHLSSKGSGQWFLVVDNADDNTIVLGDSSSDQSTGMYDYLPKSEAGLTLFTTRSMEVAVGVASSDDSVRSGTEVAELLAELEYLPLAIAQAAAYLNVNMVRAAQYLKLLRGTEQDLVGLMSREFRDNTRYKESHNAVATTWLVSFEQIRKSNTIAADLLSFIAHIEPKAIPMSLLPGPESDVQMVDAIGTLCGYAFLTRRRGDSDVYDMHSLVHLATRIWAQDRKACDQEARKAIRHIEEVFPWVNYENQHSWREYLPHSIRILKGTEGLDMRKRAELLSSVGSCLYYDGRIKEALRYFEECQQWLRSALAEDHPDRLASQNNLALAYQDNGQVKQAVKLLEHVVQVRSALAEDHPDRLASQHNLASAYRQNGQLKQAVELLEYVVKVRSALAEDHPGRLASQHELTLAYRDNGQLKQAVELLEYVVQVRSALAEDHPDRLASQHELASAYRDNGKLKQSVDLIEHVVQVRSALAEDHPSRLASQHLLTLAYRDDGQVGKALELLEYVVDVQSKSLAHDHPGRLVSQHELALVYRDVGRVGKALELLEYVVDVQSKSLAHDHPGRLASQYELALGYRDVGRVEEALKLLEHVVDVESKTLARDDPSRLVSERELAKTRSPISNGDHHASPTVSLAPLPSSSAVSTKRNAQPEPDPANCKRQRR</sequence>
<protein>
    <recommendedName>
        <fullName evidence="2">NB-ARC domain-containing protein</fullName>
    </recommendedName>
</protein>
<dbReference type="InterPro" id="IPR053137">
    <property type="entry name" value="NLR-like"/>
</dbReference>
<proteinExistence type="predicted"/>
<name>A0AAE0K8G3_9PEZI</name>
<feature type="domain" description="NB-ARC" evidence="2">
    <location>
        <begin position="29"/>
        <end position="181"/>
    </location>
</feature>
<dbReference type="Pfam" id="PF00931">
    <property type="entry name" value="NB-ARC"/>
    <property type="match status" value="1"/>
</dbReference>
<keyword evidence="4" id="KW-1185">Reference proteome</keyword>
<dbReference type="InterPro" id="IPR002182">
    <property type="entry name" value="NB-ARC"/>
</dbReference>
<dbReference type="SMART" id="SM00028">
    <property type="entry name" value="TPR"/>
    <property type="match status" value="7"/>
</dbReference>
<dbReference type="Proteomes" id="UP001287356">
    <property type="component" value="Unassembled WGS sequence"/>
</dbReference>
<dbReference type="AlphaFoldDB" id="A0AAE0K8G3"/>
<evidence type="ECO:0000256" key="1">
    <source>
        <dbReference type="SAM" id="MobiDB-lite"/>
    </source>
</evidence>
<dbReference type="Pfam" id="PF13424">
    <property type="entry name" value="TPR_12"/>
    <property type="match status" value="3"/>
</dbReference>
<dbReference type="SUPFAM" id="SSF52540">
    <property type="entry name" value="P-loop containing nucleoside triphosphate hydrolases"/>
    <property type="match status" value="1"/>
</dbReference>
<dbReference type="Gene3D" id="3.40.50.300">
    <property type="entry name" value="P-loop containing nucleotide triphosphate hydrolases"/>
    <property type="match status" value="1"/>
</dbReference>
<feature type="compositionally biased region" description="Low complexity" evidence="1">
    <location>
        <begin position="745"/>
        <end position="761"/>
    </location>
</feature>